<accession>A0A0A9E043</accession>
<name>A0A0A9E043_ARUDO</name>
<protein>
    <submittedName>
        <fullName evidence="1">Uncharacterized protein</fullName>
    </submittedName>
</protein>
<organism evidence="1">
    <name type="scientific">Arundo donax</name>
    <name type="common">Giant reed</name>
    <name type="synonym">Donax arundinaceus</name>
    <dbReference type="NCBI Taxonomy" id="35708"/>
    <lineage>
        <taxon>Eukaryota</taxon>
        <taxon>Viridiplantae</taxon>
        <taxon>Streptophyta</taxon>
        <taxon>Embryophyta</taxon>
        <taxon>Tracheophyta</taxon>
        <taxon>Spermatophyta</taxon>
        <taxon>Magnoliopsida</taxon>
        <taxon>Liliopsida</taxon>
        <taxon>Poales</taxon>
        <taxon>Poaceae</taxon>
        <taxon>PACMAD clade</taxon>
        <taxon>Arundinoideae</taxon>
        <taxon>Arundineae</taxon>
        <taxon>Arundo</taxon>
    </lineage>
</organism>
<proteinExistence type="predicted"/>
<reference evidence="1" key="2">
    <citation type="journal article" date="2015" name="Data Brief">
        <title>Shoot transcriptome of the giant reed, Arundo donax.</title>
        <authorList>
            <person name="Barrero R.A."/>
            <person name="Guerrero F.D."/>
            <person name="Moolhuijzen P."/>
            <person name="Goolsby J.A."/>
            <person name="Tidwell J."/>
            <person name="Bellgard S.E."/>
            <person name="Bellgard M.I."/>
        </authorList>
    </citation>
    <scope>NUCLEOTIDE SEQUENCE</scope>
    <source>
        <tissue evidence="1">Shoot tissue taken approximately 20 cm above the soil surface</tissue>
    </source>
</reference>
<dbReference type="EMBL" id="GBRH01205547">
    <property type="protein sequence ID" value="JAD92348.1"/>
    <property type="molecule type" value="Transcribed_RNA"/>
</dbReference>
<sequence>MNITFGWTTNLKCQLTLISDVTAKIFRYLKSQLAMDALWS</sequence>
<evidence type="ECO:0000313" key="1">
    <source>
        <dbReference type="EMBL" id="JAD92348.1"/>
    </source>
</evidence>
<dbReference type="AlphaFoldDB" id="A0A0A9E043"/>
<reference evidence="1" key="1">
    <citation type="submission" date="2014-09" db="EMBL/GenBank/DDBJ databases">
        <authorList>
            <person name="Magalhaes I.L.F."/>
            <person name="Oliveira U."/>
            <person name="Santos F.R."/>
            <person name="Vidigal T.H.D.A."/>
            <person name="Brescovit A.D."/>
            <person name="Santos A.J."/>
        </authorList>
    </citation>
    <scope>NUCLEOTIDE SEQUENCE</scope>
    <source>
        <tissue evidence="1">Shoot tissue taken approximately 20 cm above the soil surface</tissue>
    </source>
</reference>